<evidence type="ECO:0000259" key="8">
    <source>
        <dbReference type="Pfam" id="PF02728"/>
    </source>
</evidence>
<dbReference type="InterPro" id="IPR016182">
    <property type="entry name" value="Cu_amine_oxidase_N-reg"/>
</dbReference>
<dbReference type="PANTHER" id="PTHR10638:SF18">
    <property type="entry name" value="AMINE OXIDASE [COPPER-CONTAINING] ZETA, PEROXISOMAL"/>
    <property type="match status" value="1"/>
</dbReference>
<dbReference type="GO" id="GO:0009308">
    <property type="term" value="P:amine metabolic process"/>
    <property type="evidence" value="ECO:0007669"/>
    <property type="project" value="UniProtKB-UniRule"/>
</dbReference>
<keyword evidence="10" id="KW-1185">Reference proteome</keyword>
<reference evidence="9" key="1">
    <citation type="submission" date="2022-12" db="EMBL/GenBank/DDBJ databases">
        <title>Draft genome assemblies for two species of Escallonia (Escalloniales).</title>
        <authorList>
            <person name="Chanderbali A."/>
            <person name="Dervinis C."/>
            <person name="Anghel I."/>
            <person name="Soltis D."/>
            <person name="Soltis P."/>
            <person name="Zapata F."/>
        </authorList>
    </citation>
    <scope>NUCLEOTIDE SEQUENCE</scope>
    <source>
        <strain evidence="9">UCBG64.0493</strain>
        <tissue evidence="9">Leaf</tissue>
    </source>
</reference>
<dbReference type="FunFam" id="3.10.450.40:FF:000004">
    <property type="entry name" value="Amine oxidase"/>
    <property type="match status" value="1"/>
</dbReference>
<evidence type="ECO:0000256" key="2">
    <source>
        <dbReference type="ARBA" id="ARBA00022723"/>
    </source>
</evidence>
<organism evidence="9 10">
    <name type="scientific">Escallonia herrerae</name>
    <dbReference type="NCBI Taxonomy" id="1293975"/>
    <lineage>
        <taxon>Eukaryota</taxon>
        <taxon>Viridiplantae</taxon>
        <taxon>Streptophyta</taxon>
        <taxon>Embryophyta</taxon>
        <taxon>Tracheophyta</taxon>
        <taxon>Spermatophyta</taxon>
        <taxon>Magnoliopsida</taxon>
        <taxon>eudicotyledons</taxon>
        <taxon>Gunneridae</taxon>
        <taxon>Pentapetalae</taxon>
        <taxon>asterids</taxon>
        <taxon>campanulids</taxon>
        <taxon>Escalloniales</taxon>
        <taxon>Escalloniaceae</taxon>
        <taxon>Escallonia</taxon>
    </lineage>
</organism>
<evidence type="ECO:0000313" key="9">
    <source>
        <dbReference type="EMBL" id="KAK3028188.1"/>
    </source>
</evidence>
<dbReference type="Gene3D" id="2.70.98.20">
    <property type="entry name" value="Copper amine oxidase, catalytic domain"/>
    <property type="match status" value="2"/>
</dbReference>
<evidence type="ECO:0000256" key="3">
    <source>
        <dbReference type="ARBA" id="ARBA00022772"/>
    </source>
</evidence>
<comment type="similarity">
    <text evidence="1 6">Belongs to the copper/topaquinone oxidase family.</text>
</comment>
<keyword evidence="3 6" id="KW-0801">TPQ</keyword>
<dbReference type="Pfam" id="PF02728">
    <property type="entry name" value="Cu_amine_oxidN3"/>
    <property type="match status" value="1"/>
</dbReference>
<dbReference type="GO" id="GO:0008131">
    <property type="term" value="F:primary methylamine oxidase activity"/>
    <property type="evidence" value="ECO:0007669"/>
    <property type="project" value="InterPro"/>
</dbReference>
<dbReference type="InterPro" id="IPR015802">
    <property type="entry name" value="Cu_amine_oxidase_N3"/>
</dbReference>
<evidence type="ECO:0000313" key="10">
    <source>
        <dbReference type="Proteomes" id="UP001188597"/>
    </source>
</evidence>
<dbReference type="Pfam" id="PF01179">
    <property type="entry name" value="Cu_amine_oxid"/>
    <property type="match status" value="2"/>
</dbReference>
<dbReference type="EC" id="1.4.3.-" evidence="6"/>
<evidence type="ECO:0000256" key="1">
    <source>
        <dbReference type="ARBA" id="ARBA00007983"/>
    </source>
</evidence>
<dbReference type="SUPFAM" id="SSF54416">
    <property type="entry name" value="Amine oxidase N-terminal region"/>
    <property type="match status" value="2"/>
</dbReference>
<feature type="domain" description="Copper amine oxidase catalytic" evidence="7">
    <location>
        <begin position="351"/>
        <end position="493"/>
    </location>
</feature>
<sequence>MRTTALTLSSRTPCNGLSSAKEAPLLSPELLQDWTTDRAAADMAALIRPVVDPVPQASEPLLPVPKFGSNISGKLMILAKWAQTRHPLEPLTAAEISVAVATVRSAGATPEVREGMRFIEVVLVEPAKQVVALADAYFFPPCQPSLLPRTKGGPIIPSKLPPRQARLVVYNKKSNETSICTVELSEVHAVTRGGHHRGKVMSSKVVPNVQPPMDAVEYAECEAVVKDFPPFRDAMKKRGIEDMDLVSRSLVSLWITVLLYIQCVGYHSEADAPNRRLAKPLIFCRTESDCPMENGYARPVEGIYVLVDMQNMVVIEFEDRRLVPLPPADPLRNYSAGETRGGVDRSDVKPLHIIQPEGPSFRVDGHFVEWQKWNFRIGFTPREGLVIYSVAYVDGSGGRRTVAHRLSFVEMVVPYGDPNAPHYRKNAFDAGEDGLGKNAHSLKKGCDCLGYIKYFDAHFTNFTGGIETTENCVCLHEEDHGILWKHQEWRTGNRVPFKYPGFLSPGMLKSADGKIEAEVKLTGILSLGALEPGEVRKYGTTIAPGLYAPVHQHFFVAHMDMAKHITRLSLNILDLSYISVVEVDVKVEEPGENNVHNNAFYAEEKLLRSELEAMCDCNPLSADTGLTGQLTGYKLVPGSNCLPLAGTEAKFLRRASFFKHNLWVTPYAHEEMLPGGEFPNQNPRIGEGLATRVKQNRSLEETDVVLCHMDSLIAPLRWMSPAVDVPPSSVDMDLKENGMVAKPCHNGLIAKL</sequence>
<feature type="domain" description="Copper amine oxidase catalytic" evidence="7">
    <location>
        <begin position="511"/>
        <end position="708"/>
    </location>
</feature>
<keyword evidence="4 6" id="KW-0560">Oxidoreductase</keyword>
<dbReference type="GO" id="GO:0005507">
    <property type="term" value="F:copper ion binding"/>
    <property type="evidence" value="ECO:0007669"/>
    <property type="project" value="InterPro"/>
</dbReference>
<dbReference type="FunFam" id="3.10.450.40:FF:000002">
    <property type="entry name" value="Amine oxidase"/>
    <property type="match status" value="1"/>
</dbReference>
<keyword evidence="2 6" id="KW-0479">Metal-binding</keyword>
<feature type="domain" description="Copper amine oxidase N3-terminal" evidence="8">
    <location>
        <begin position="211"/>
        <end position="324"/>
    </location>
</feature>
<comment type="caution">
    <text evidence="9">The sequence shown here is derived from an EMBL/GenBank/DDBJ whole genome shotgun (WGS) entry which is preliminary data.</text>
</comment>
<dbReference type="AlphaFoldDB" id="A0AA88WJD1"/>
<dbReference type="EMBL" id="JAVXUP010000425">
    <property type="protein sequence ID" value="KAK3028188.1"/>
    <property type="molecule type" value="Genomic_DNA"/>
</dbReference>
<comment type="cofactor">
    <cofactor evidence="6">
        <name>Cu cation</name>
        <dbReference type="ChEBI" id="CHEBI:23378"/>
    </cofactor>
    <text evidence="6">Contains 1 topaquinone per subunit.</text>
</comment>
<dbReference type="GO" id="GO:0048038">
    <property type="term" value="F:quinone binding"/>
    <property type="evidence" value="ECO:0007669"/>
    <property type="project" value="InterPro"/>
</dbReference>
<protein>
    <recommendedName>
        <fullName evidence="6">Amine oxidase</fullName>
        <ecNumber evidence="6">1.4.3.-</ecNumber>
    </recommendedName>
</protein>
<gene>
    <name evidence="9" type="ORF">RJ639_039471</name>
</gene>
<evidence type="ECO:0000256" key="5">
    <source>
        <dbReference type="ARBA" id="ARBA00023008"/>
    </source>
</evidence>
<dbReference type="SUPFAM" id="SSF49998">
    <property type="entry name" value="Amine oxidase catalytic domain"/>
    <property type="match status" value="1"/>
</dbReference>
<dbReference type="Proteomes" id="UP001188597">
    <property type="component" value="Unassembled WGS sequence"/>
</dbReference>
<dbReference type="Gene3D" id="3.10.450.40">
    <property type="match status" value="2"/>
</dbReference>
<keyword evidence="5 6" id="KW-0186">Copper</keyword>
<name>A0AA88WJD1_9ASTE</name>
<evidence type="ECO:0000256" key="6">
    <source>
        <dbReference type="RuleBase" id="RU000672"/>
    </source>
</evidence>
<accession>A0AA88WJD1</accession>
<dbReference type="InterPro" id="IPR000269">
    <property type="entry name" value="Cu_amine_oxidase"/>
</dbReference>
<proteinExistence type="inferred from homology"/>
<dbReference type="InterPro" id="IPR036460">
    <property type="entry name" value="Cu_amine_oxidase_C_sf"/>
</dbReference>
<dbReference type="InterPro" id="IPR015798">
    <property type="entry name" value="Cu_amine_oxidase_C"/>
</dbReference>
<dbReference type="PANTHER" id="PTHR10638">
    <property type="entry name" value="COPPER AMINE OXIDASE"/>
    <property type="match status" value="1"/>
</dbReference>
<evidence type="ECO:0000256" key="4">
    <source>
        <dbReference type="ARBA" id="ARBA00023002"/>
    </source>
</evidence>
<evidence type="ECO:0000259" key="7">
    <source>
        <dbReference type="Pfam" id="PF01179"/>
    </source>
</evidence>
<comment type="PTM">
    <text evidence="6">Topaquinone (TPQ) is generated by copper-dependent autoxidation of a specific tyrosyl residue.</text>
</comment>